<feature type="domain" description="HTH tetR-type" evidence="3">
    <location>
        <begin position="10"/>
        <end position="70"/>
    </location>
</feature>
<dbReference type="OrthoDB" id="9780939at2"/>
<evidence type="ECO:0000256" key="1">
    <source>
        <dbReference type="ARBA" id="ARBA00023125"/>
    </source>
</evidence>
<dbReference type="Gene3D" id="1.10.357.10">
    <property type="entry name" value="Tetracycline Repressor, domain 2"/>
    <property type="match status" value="1"/>
</dbReference>
<sequence length="205" mass="23768">MQESFRQLKPEKQQKIIHAAMKVFAQSPYSKASTDDIASLAGISKGLLFYHFKNKKELYCFLYEYSCGKILEGIEQSGALAETDFFDRNIKITQSRVRTLAAYPDIFEFALRAYYETEPLVAAEIKTINQQVLNSNYRVMYENIDTSRFRCDEDIGKAIRMIVWIGDGFIKERRTEGKLDLQALEAEACTYIEVLRQGFYRSNKE</sequence>
<keyword evidence="5" id="KW-1185">Reference proteome</keyword>
<dbReference type="EMBL" id="FNID01000005">
    <property type="protein sequence ID" value="SDM80361.1"/>
    <property type="molecule type" value="Genomic_DNA"/>
</dbReference>
<organism evidence="4 5">
    <name type="scientific">Acetanaerobacterium elongatum</name>
    <dbReference type="NCBI Taxonomy" id="258515"/>
    <lineage>
        <taxon>Bacteria</taxon>
        <taxon>Bacillati</taxon>
        <taxon>Bacillota</taxon>
        <taxon>Clostridia</taxon>
        <taxon>Eubacteriales</taxon>
        <taxon>Oscillospiraceae</taxon>
        <taxon>Acetanaerobacterium</taxon>
    </lineage>
</organism>
<dbReference type="STRING" id="258515.SAMN05192585_10564"/>
<dbReference type="SUPFAM" id="SSF46689">
    <property type="entry name" value="Homeodomain-like"/>
    <property type="match status" value="1"/>
</dbReference>
<proteinExistence type="predicted"/>
<dbReference type="Proteomes" id="UP000199182">
    <property type="component" value="Unassembled WGS sequence"/>
</dbReference>
<gene>
    <name evidence="4" type="ORF">SAMN05192585_10564</name>
</gene>
<dbReference type="PROSITE" id="PS50977">
    <property type="entry name" value="HTH_TETR_2"/>
    <property type="match status" value="1"/>
</dbReference>
<dbReference type="Pfam" id="PF00440">
    <property type="entry name" value="TetR_N"/>
    <property type="match status" value="1"/>
</dbReference>
<name>A0A1G9W7Z4_9FIRM</name>
<dbReference type="PRINTS" id="PR00455">
    <property type="entry name" value="HTHTETR"/>
</dbReference>
<dbReference type="RefSeq" id="WP_092638232.1">
    <property type="nucleotide sequence ID" value="NZ_FNID01000005.1"/>
</dbReference>
<dbReference type="SUPFAM" id="SSF48498">
    <property type="entry name" value="Tetracyclin repressor-like, C-terminal domain"/>
    <property type="match status" value="1"/>
</dbReference>
<feature type="DNA-binding region" description="H-T-H motif" evidence="2">
    <location>
        <begin position="33"/>
        <end position="52"/>
    </location>
</feature>
<dbReference type="Gene3D" id="1.10.10.60">
    <property type="entry name" value="Homeodomain-like"/>
    <property type="match status" value="1"/>
</dbReference>
<evidence type="ECO:0000256" key="2">
    <source>
        <dbReference type="PROSITE-ProRule" id="PRU00335"/>
    </source>
</evidence>
<accession>A0A1G9W7Z4</accession>
<dbReference type="InterPro" id="IPR050624">
    <property type="entry name" value="HTH-type_Tx_Regulator"/>
</dbReference>
<protein>
    <submittedName>
        <fullName evidence="4">Transcriptional regulator, TetR family</fullName>
    </submittedName>
</protein>
<dbReference type="AlphaFoldDB" id="A0A1G9W7Z4"/>
<keyword evidence="1 2" id="KW-0238">DNA-binding</keyword>
<dbReference type="InterPro" id="IPR036271">
    <property type="entry name" value="Tet_transcr_reg_TetR-rel_C_sf"/>
</dbReference>
<evidence type="ECO:0000259" key="3">
    <source>
        <dbReference type="PROSITE" id="PS50977"/>
    </source>
</evidence>
<evidence type="ECO:0000313" key="4">
    <source>
        <dbReference type="EMBL" id="SDM80361.1"/>
    </source>
</evidence>
<dbReference type="PANTHER" id="PTHR43479">
    <property type="entry name" value="ACREF/ENVCD OPERON REPRESSOR-RELATED"/>
    <property type="match status" value="1"/>
</dbReference>
<evidence type="ECO:0000313" key="5">
    <source>
        <dbReference type="Proteomes" id="UP000199182"/>
    </source>
</evidence>
<dbReference type="InterPro" id="IPR001647">
    <property type="entry name" value="HTH_TetR"/>
</dbReference>
<dbReference type="PANTHER" id="PTHR43479:SF11">
    <property type="entry name" value="ACREF_ENVCD OPERON REPRESSOR-RELATED"/>
    <property type="match status" value="1"/>
</dbReference>
<reference evidence="4 5" key="1">
    <citation type="submission" date="2016-10" db="EMBL/GenBank/DDBJ databases">
        <authorList>
            <person name="de Groot N.N."/>
        </authorList>
    </citation>
    <scope>NUCLEOTIDE SEQUENCE [LARGE SCALE GENOMIC DNA]</scope>
    <source>
        <strain evidence="4 5">CGMCC 1.5012</strain>
    </source>
</reference>
<dbReference type="GO" id="GO:0003677">
    <property type="term" value="F:DNA binding"/>
    <property type="evidence" value="ECO:0007669"/>
    <property type="project" value="UniProtKB-UniRule"/>
</dbReference>
<dbReference type="InterPro" id="IPR009057">
    <property type="entry name" value="Homeodomain-like_sf"/>
</dbReference>